<dbReference type="EMBL" id="JAFCMP010000001">
    <property type="protein sequence ID" value="KAG5193144.1"/>
    <property type="molecule type" value="Genomic_DNA"/>
</dbReference>
<reference evidence="2" key="1">
    <citation type="submission" date="2021-02" db="EMBL/GenBank/DDBJ databases">
        <title>First Annotated Genome of the Yellow-green Alga Tribonema minus.</title>
        <authorList>
            <person name="Mahan K.M."/>
        </authorList>
    </citation>
    <scope>NUCLEOTIDE SEQUENCE</scope>
    <source>
        <strain evidence="2">UTEX B ZZ1240</strain>
    </source>
</reference>
<feature type="region of interest" description="Disordered" evidence="1">
    <location>
        <begin position="50"/>
        <end position="111"/>
    </location>
</feature>
<feature type="region of interest" description="Disordered" evidence="1">
    <location>
        <begin position="155"/>
        <end position="197"/>
    </location>
</feature>
<feature type="compositionally biased region" description="Low complexity" evidence="1">
    <location>
        <begin position="51"/>
        <end position="98"/>
    </location>
</feature>
<sequence length="558" mass="57987">MPPRAGEQAPQDKRFDNDLVRAADAAVPWGAWPVRLRTLDGRRFFAQLQQAAAAAPRPAAAASATNGRRGAAGAVRSAAPPAAAAGNTASSSGSSSSSELSDEDGAAGQRAPAVWRYAADAAGRWRRVRNDFTQPQRPRAAAAAGGAADAAQLAADGAAARRGGSSSGSGRAGETAATEPGLGSSADEAEADAAGAEGAPLPLRDLVRRAWRWEAMRLEQVGGAERAAAPPARGSPAEAALMAEAEATVEAALWLVMGCWREQSAVTRAAASRGSAVDTLCSWQDVVALAQDARDHASAAAGGGRAGAAARVRPEGVPAAAPLPPLALTDDALRRTYLRLDARSPLRSLRSLPTRSDLMASAHARKRRGPAGACSDPMTRSAAQTRAGASGDAPQAEAGSPQRAGAARPRPRRKRSAAQAICADAAQSFRRAATGAAAACLPRPNRARGWAGGATQGVLRRCRVLRACPMRVLLLVVHSGAVRMPVNQRACRRGGRRTRRCARARSRESYSSVSAARMQPCSGRCAQSALLRFTGLRPRTRRIRRGLLLRTTLERCRG</sequence>
<organism evidence="2 3">
    <name type="scientific">Tribonema minus</name>
    <dbReference type="NCBI Taxonomy" id="303371"/>
    <lineage>
        <taxon>Eukaryota</taxon>
        <taxon>Sar</taxon>
        <taxon>Stramenopiles</taxon>
        <taxon>Ochrophyta</taxon>
        <taxon>PX clade</taxon>
        <taxon>Xanthophyceae</taxon>
        <taxon>Tribonematales</taxon>
        <taxon>Tribonemataceae</taxon>
        <taxon>Tribonema</taxon>
    </lineage>
</organism>
<name>A0A835ZLD0_9STRA</name>
<feature type="region of interest" description="Disordered" evidence="1">
    <location>
        <begin position="353"/>
        <end position="419"/>
    </location>
</feature>
<feature type="compositionally biased region" description="Low complexity" evidence="1">
    <location>
        <begin position="398"/>
        <end position="408"/>
    </location>
</feature>
<feature type="compositionally biased region" description="Low complexity" evidence="1">
    <location>
        <begin position="155"/>
        <end position="164"/>
    </location>
</feature>
<evidence type="ECO:0000313" key="2">
    <source>
        <dbReference type="EMBL" id="KAG5193144.1"/>
    </source>
</evidence>
<comment type="caution">
    <text evidence="2">The sequence shown here is derived from an EMBL/GenBank/DDBJ whole genome shotgun (WGS) entry which is preliminary data.</text>
</comment>
<gene>
    <name evidence="2" type="ORF">JKP88DRAFT_260936</name>
</gene>
<proteinExistence type="predicted"/>
<dbReference type="AlphaFoldDB" id="A0A835ZLD0"/>
<evidence type="ECO:0000313" key="3">
    <source>
        <dbReference type="Proteomes" id="UP000664859"/>
    </source>
</evidence>
<accession>A0A835ZLD0</accession>
<keyword evidence="3" id="KW-1185">Reference proteome</keyword>
<protein>
    <submittedName>
        <fullName evidence="2">Uncharacterized protein</fullName>
    </submittedName>
</protein>
<dbReference type="Proteomes" id="UP000664859">
    <property type="component" value="Unassembled WGS sequence"/>
</dbReference>
<evidence type="ECO:0000256" key="1">
    <source>
        <dbReference type="SAM" id="MobiDB-lite"/>
    </source>
</evidence>